<evidence type="ECO:0000313" key="2">
    <source>
        <dbReference type="EMBL" id="QYX72776.1"/>
    </source>
</evidence>
<reference evidence="2 3" key="1">
    <citation type="submission" date="2021-08" db="EMBL/GenBank/DDBJ databases">
        <title>Shewanella putrefaciens YZ-J, complete genome.</title>
        <authorList>
            <person name="Yi Z."/>
        </authorList>
    </citation>
    <scope>NUCLEOTIDE SEQUENCE [LARGE SCALE GENOMIC DNA]</scope>
    <source>
        <strain evidence="2 3">YZ-J</strain>
    </source>
</reference>
<gene>
    <name evidence="2" type="ORF">K3G22_19005</name>
</gene>
<sequence length="184" mass="21011">MLAHYFDIIRSIFFLASAMLFVVTHPVQARQTGEPELTLETLSQPPKNPQLPLGTLLDNNGQPIHIPNQRQSALEYSTPTVSLAETQKSQTNAPSKKTKSKKLNRKQQLTSRAQVANDPNCRWLDKRMQQLEALSSSKQNKPAQYQLDELSARQKEWQCLKCGAEGPNQNDYSRCQYRRETITR</sequence>
<feature type="compositionally biased region" description="Polar residues" evidence="1">
    <location>
        <begin position="85"/>
        <end position="94"/>
    </location>
</feature>
<proteinExistence type="predicted"/>
<dbReference type="Proteomes" id="UP000827084">
    <property type="component" value="Chromosome"/>
</dbReference>
<dbReference type="GeneID" id="67445394"/>
<organism evidence="2 3">
    <name type="scientific">Shewanella putrefaciens</name>
    <name type="common">Pseudomonas putrefaciens</name>
    <dbReference type="NCBI Taxonomy" id="24"/>
    <lineage>
        <taxon>Bacteria</taxon>
        <taxon>Pseudomonadati</taxon>
        <taxon>Pseudomonadota</taxon>
        <taxon>Gammaproteobacteria</taxon>
        <taxon>Alteromonadales</taxon>
        <taxon>Shewanellaceae</taxon>
        <taxon>Shewanella</taxon>
    </lineage>
</organism>
<evidence type="ECO:0000313" key="3">
    <source>
        <dbReference type="Proteomes" id="UP000827084"/>
    </source>
</evidence>
<keyword evidence="3" id="KW-1185">Reference proteome</keyword>
<accession>A0ABX8XB09</accession>
<feature type="region of interest" description="Disordered" evidence="1">
    <location>
        <begin position="85"/>
        <end position="114"/>
    </location>
</feature>
<name>A0ABX8XB09_SHEPU</name>
<dbReference type="EMBL" id="CP080635">
    <property type="protein sequence ID" value="QYX72776.1"/>
    <property type="molecule type" value="Genomic_DNA"/>
</dbReference>
<evidence type="ECO:0000256" key="1">
    <source>
        <dbReference type="SAM" id="MobiDB-lite"/>
    </source>
</evidence>
<protein>
    <submittedName>
        <fullName evidence="2">Uncharacterized protein</fullName>
    </submittedName>
</protein>
<feature type="compositionally biased region" description="Basic residues" evidence="1">
    <location>
        <begin position="96"/>
        <end position="105"/>
    </location>
</feature>
<dbReference type="RefSeq" id="WP_014611801.1">
    <property type="nucleotide sequence ID" value="NZ_BMPK01000007.1"/>
</dbReference>